<dbReference type="InterPro" id="IPR048015">
    <property type="entry name" value="NTP-PPase_MazG-like_N"/>
</dbReference>
<sequence>MSSVESLEKLLNTMQVLREKCPWDREQTPMSLTKYAIEEAYEVESAIRSGDLDDIKNELGDLLLQVVFQSQMYAEQHAFTFDDVADAINQKMIRRHPHVFEQQPAFLTEQALNDSWQAIKQQEKQARGQTLSVLDQVKHGPTLTQAEKIQKKAAAVGFDFATIEDSMEKFQEEWVELHEAMTAQNAVEIEKEFGDCLFSLVNVGRQLGLSCDQALSLTLTKFRTRFAFIEQAAQQQGKALTDLSVIEMDTLWDQAKLTEIVK</sequence>
<dbReference type="InterPro" id="IPR011551">
    <property type="entry name" value="NTP_PyrPHydrolase_MazG"/>
</dbReference>
<dbReference type="GO" id="GO:0046061">
    <property type="term" value="P:dATP catabolic process"/>
    <property type="evidence" value="ECO:0007669"/>
    <property type="project" value="TreeGrafter"/>
</dbReference>
<dbReference type="GO" id="GO:0006950">
    <property type="term" value="P:response to stress"/>
    <property type="evidence" value="ECO:0007669"/>
    <property type="project" value="UniProtKB-ARBA"/>
</dbReference>
<dbReference type="EMBL" id="FZLN01000001">
    <property type="protein sequence ID" value="SNQ29265.1"/>
    <property type="molecule type" value="Genomic_DNA"/>
</dbReference>
<dbReference type="PANTHER" id="PTHR30522">
    <property type="entry name" value="NUCLEOSIDE TRIPHOSPHATE PYROPHOSPHOHYDROLASE"/>
    <property type="match status" value="1"/>
</dbReference>
<dbReference type="InterPro" id="IPR048011">
    <property type="entry name" value="NTP-PPase_MazG-like_C"/>
</dbReference>
<dbReference type="AlphaFoldDB" id="A0A217EFK1"/>
<dbReference type="FunFam" id="1.10.287.1080:FF:000001">
    <property type="entry name" value="Nucleoside triphosphate pyrophosphohydrolase"/>
    <property type="match status" value="1"/>
</dbReference>
<organism evidence="2 3">
    <name type="scientific">Acinetobacter apis</name>
    <dbReference type="NCBI Taxonomy" id="1229165"/>
    <lineage>
        <taxon>Bacteria</taxon>
        <taxon>Pseudomonadati</taxon>
        <taxon>Pseudomonadota</taxon>
        <taxon>Gammaproteobacteria</taxon>
        <taxon>Moraxellales</taxon>
        <taxon>Moraxellaceae</taxon>
        <taxon>Acinetobacter</taxon>
    </lineage>
</organism>
<dbReference type="CDD" id="cd11528">
    <property type="entry name" value="NTP-PPase_MazG_Nterm"/>
    <property type="match status" value="1"/>
</dbReference>
<gene>
    <name evidence="2" type="ORF">SAMN05444584_1212</name>
</gene>
<dbReference type="Gene3D" id="1.10.287.1080">
    <property type="entry name" value="MazG-like"/>
    <property type="match status" value="2"/>
</dbReference>
<dbReference type="SUPFAM" id="SSF101386">
    <property type="entry name" value="all-alpha NTP pyrophosphatases"/>
    <property type="match status" value="2"/>
</dbReference>
<accession>A0A217EFK1</accession>
<name>A0A217EFK1_9GAMM</name>
<evidence type="ECO:0000313" key="2">
    <source>
        <dbReference type="EMBL" id="SNQ29265.1"/>
    </source>
</evidence>
<protein>
    <submittedName>
        <fullName evidence="2">MazG family protein</fullName>
    </submittedName>
</protein>
<dbReference type="RefSeq" id="WP_228149605.1">
    <property type="nucleotide sequence ID" value="NZ_FZLN01000001.1"/>
</dbReference>
<dbReference type="GO" id="GO:0046081">
    <property type="term" value="P:dUTP catabolic process"/>
    <property type="evidence" value="ECO:0007669"/>
    <property type="project" value="TreeGrafter"/>
</dbReference>
<keyword evidence="3" id="KW-1185">Reference proteome</keyword>
<dbReference type="Pfam" id="PF03819">
    <property type="entry name" value="MazG"/>
    <property type="match status" value="2"/>
</dbReference>
<dbReference type="Proteomes" id="UP000243463">
    <property type="component" value="Unassembled WGS sequence"/>
</dbReference>
<dbReference type="GO" id="GO:0047429">
    <property type="term" value="F:nucleoside triphosphate diphosphatase activity"/>
    <property type="evidence" value="ECO:0007669"/>
    <property type="project" value="InterPro"/>
</dbReference>
<reference evidence="3" key="1">
    <citation type="submission" date="2017-06" db="EMBL/GenBank/DDBJ databases">
        <authorList>
            <person name="Varghese N."/>
            <person name="Submissions S."/>
        </authorList>
    </citation>
    <scope>NUCLEOTIDE SEQUENCE [LARGE SCALE GENOMIC DNA]</scope>
    <source>
        <strain evidence="3">ANC 5114</strain>
    </source>
</reference>
<dbReference type="GO" id="GO:0046047">
    <property type="term" value="P:TTP catabolic process"/>
    <property type="evidence" value="ECO:0007669"/>
    <property type="project" value="TreeGrafter"/>
</dbReference>
<dbReference type="CDD" id="cd11529">
    <property type="entry name" value="NTP-PPase_MazG_Cterm"/>
    <property type="match status" value="1"/>
</dbReference>
<dbReference type="GO" id="GO:0046076">
    <property type="term" value="P:dTTP catabolic process"/>
    <property type="evidence" value="ECO:0007669"/>
    <property type="project" value="TreeGrafter"/>
</dbReference>
<feature type="domain" description="NTP pyrophosphohydrolase MazG-like" evidence="1">
    <location>
        <begin position="164"/>
        <end position="225"/>
    </location>
</feature>
<evidence type="ECO:0000313" key="3">
    <source>
        <dbReference type="Proteomes" id="UP000243463"/>
    </source>
</evidence>
<evidence type="ECO:0000259" key="1">
    <source>
        <dbReference type="Pfam" id="PF03819"/>
    </source>
</evidence>
<dbReference type="GO" id="GO:0046052">
    <property type="term" value="P:UTP catabolic process"/>
    <property type="evidence" value="ECO:0007669"/>
    <property type="project" value="TreeGrafter"/>
</dbReference>
<feature type="domain" description="NTP pyrophosphohydrolase MazG-like" evidence="1">
    <location>
        <begin position="27"/>
        <end position="100"/>
    </location>
</feature>
<dbReference type="PANTHER" id="PTHR30522:SF0">
    <property type="entry name" value="NUCLEOSIDE TRIPHOSPHATE PYROPHOSPHOHYDROLASE"/>
    <property type="match status" value="1"/>
</dbReference>
<dbReference type="NCBIfam" id="NF007113">
    <property type="entry name" value="PRK09562.1"/>
    <property type="match status" value="1"/>
</dbReference>
<dbReference type="NCBIfam" id="TIGR00444">
    <property type="entry name" value="mazG"/>
    <property type="match status" value="1"/>
</dbReference>
<dbReference type="InterPro" id="IPR004518">
    <property type="entry name" value="MazG-like_dom"/>
</dbReference>
<proteinExistence type="predicted"/>
<dbReference type="GO" id="GO:0006203">
    <property type="term" value="P:dGTP catabolic process"/>
    <property type="evidence" value="ECO:0007669"/>
    <property type="project" value="TreeGrafter"/>
</dbReference>